<reference evidence="3" key="1">
    <citation type="submission" date="2020-05" db="EMBL/GenBank/DDBJ databases">
        <authorList>
            <person name="Chiriac C."/>
            <person name="Salcher M."/>
            <person name="Ghai R."/>
            <person name="Kavagutti S V."/>
        </authorList>
    </citation>
    <scope>NUCLEOTIDE SEQUENCE</scope>
</reference>
<dbReference type="EMBL" id="LR797127">
    <property type="protein sequence ID" value="CAB4188702.1"/>
    <property type="molecule type" value="Genomic_DNA"/>
</dbReference>
<organism evidence="3">
    <name type="scientific">uncultured Caudovirales phage</name>
    <dbReference type="NCBI Taxonomy" id="2100421"/>
    <lineage>
        <taxon>Viruses</taxon>
        <taxon>Duplodnaviria</taxon>
        <taxon>Heunggongvirae</taxon>
        <taxon>Uroviricota</taxon>
        <taxon>Caudoviricetes</taxon>
        <taxon>Peduoviridae</taxon>
        <taxon>Maltschvirus</taxon>
        <taxon>Maltschvirus maltsch</taxon>
    </lineage>
</organism>
<sequence>MQTTKRDLFNAVVADVTGDFPLVWEYAENAMPSQHDPETYVQYEVMDDLYLSVPTTAFGNVTVRDALIMEASKDEKFCFVLSNKIIHTVRDADVNDHNVTQDDLEALATAIQLGAIWGQVHTATSLIEVAEHLVSEYDLNEPSVIGVSKGLIVAQSLLGMDIEGLRKQTIEQIQISLED</sequence>
<accession>A0A6J5QY69</accession>
<protein>
    <submittedName>
        <fullName evidence="3">Uncharacterized protein</fullName>
    </submittedName>
</protein>
<proteinExistence type="predicted"/>
<evidence type="ECO:0000313" key="1">
    <source>
        <dbReference type="EMBL" id="CAB4175004.1"/>
    </source>
</evidence>
<dbReference type="EMBL" id="LR796920">
    <property type="protein sequence ID" value="CAB4175004.1"/>
    <property type="molecule type" value="Genomic_DNA"/>
</dbReference>
<evidence type="ECO:0000313" key="3">
    <source>
        <dbReference type="EMBL" id="CAB4188702.1"/>
    </source>
</evidence>
<gene>
    <name evidence="2" type="ORF">UFOVP1035_97</name>
    <name evidence="3" type="ORF">UFOVP1181_56</name>
    <name evidence="1" type="ORF">UFOVP965_101</name>
</gene>
<evidence type="ECO:0000313" key="2">
    <source>
        <dbReference type="EMBL" id="CAB4179883.1"/>
    </source>
</evidence>
<name>A0A6J5QY69_9CAUD</name>
<dbReference type="EMBL" id="LR796984">
    <property type="protein sequence ID" value="CAB4179883.1"/>
    <property type="molecule type" value="Genomic_DNA"/>
</dbReference>